<dbReference type="EMBL" id="NAJO01000026">
    <property type="protein sequence ID" value="OQO02974.1"/>
    <property type="molecule type" value="Genomic_DNA"/>
</dbReference>
<dbReference type="InParanoid" id="A0A1V8SV95"/>
<gene>
    <name evidence="1" type="ORF">B0A48_11257</name>
</gene>
<evidence type="ECO:0000313" key="2">
    <source>
        <dbReference type="Proteomes" id="UP000192596"/>
    </source>
</evidence>
<name>A0A1V8SV95_9PEZI</name>
<dbReference type="AlphaFoldDB" id="A0A1V8SV95"/>
<protein>
    <submittedName>
        <fullName evidence="1">Uncharacterized protein</fullName>
    </submittedName>
</protein>
<reference evidence="2" key="1">
    <citation type="submission" date="2017-03" db="EMBL/GenBank/DDBJ databases">
        <title>Genomes of endolithic fungi from Antarctica.</title>
        <authorList>
            <person name="Coleine C."/>
            <person name="Masonjones S."/>
            <person name="Stajich J.E."/>
        </authorList>
    </citation>
    <scope>NUCLEOTIDE SEQUENCE [LARGE SCALE GENOMIC DNA]</scope>
    <source>
        <strain evidence="2">CCFEE 5527</strain>
    </source>
</reference>
<dbReference type="OrthoDB" id="3938544at2759"/>
<accession>A0A1V8SV95</accession>
<dbReference type="Proteomes" id="UP000192596">
    <property type="component" value="Unassembled WGS sequence"/>
</dbReference>
<proteinExistence type="predicted"/>
<evidence type="ECO:0000313" key="1">
    <source>
        <dbReference type="EMBL" id="OQO02974.1"/>
    </source>
</evidence>
<organism evidence="1 2">
    <name type="scientific">Cryoendolithus antarcticus</name>
    <dbReference type="NCBI Taxonomy" id="1507870"/>
    <lineage>
        <taxon>Eukaryota</taxon>
        <taxon>Fungi</taxon>
        <taxon>Dikarya</taxon>
        <taxon>Ascomycota</taxon>
        <taxon>Pezizomycotina</taxon>
        <taxon>Dothideomycetes</taxon>
        <taxon>Dothideomycetidae</taxon>
        <taxon>Cladosporiales</taxon>
        <taxon>Cladosporiaceae</taxon>
        <taxon>Cryoendolithus</taxon>
    </lineage>
</organism>
<comment type="caution">
    <text evidence="1">The sequence shown here is derived from an EMBL/GenBank/DDBJ whole genome shotgun (WGS) entry which is preliminary data.</text>
</comment>
<keyword evidence="2" id="KW-1185">Reference proteome</keyword>
<sequence>MTAEDDDFLAIEVDANSYATAAVQDTPTVSRTHQTEEAFQAIKATYQAKQQNGNLYAELVSDVPELNIDQSIPSSAAKDEPKPKFKLNKRQQALFGYVAGELYYDRDFETVVRLCERAGEVCVLEGKFEAAVQKWKGRAGERMTANGAQTGRALG</sequence>